<dbReference type="InterPro" id="IPR040079">
    <property type="entry name" value="Glutathione_S-Trfase"/>
</dbReference>
<dbReference type="InterPro" id="IPR004045">
    <property type="entry name" value="Glutathione_S-Trfase_N"/>
</dbReference>
<dbReference type="PANTHER" id="PTHR11571">
    <property type="entry name" value="GLUTATHIONE S-TRANSFERASE"/>
    <property type="match status" value="1"/>
</dbReference>
<reference evidence="3 4" key="1">
    <citation type="journal article" date="2016" name="Mol. Biol. Evol.">
        <title>Comparative Genomics of Early-Diverging Mushroom-Forming Fungi Provides Insights into the Origins of Lignocellulose Decay Capabilities.</title>
        <authorList>
            <person name="Nagy L.G."/>
            <person name="Riley R."/>
            <person name="Tritt A."/>
            <person name="Adam C."/>
            <person name="Daum C."/>
            <person name="Floudas D."/>
            <person name="Sun H."/>
            <person name="Yadav J.S."/>
            <person name="Pangilinan J."/>
            <person name="Larsson K.H."/>
            <person name="Matsuura K."/>
            <person name="Barry K."/>
            <person name="Labutti K."/>
            <person name="Kuo R."/>
            <person name="Ohm R.A."/>
            <person name="Bhattacharya S.S."/>
            <person name="Shirouzu T."/>
            <person name="Yoshinaga Y."/>
            <person name="Martin F.M."/>
            <person name="Grigoriev I.V."/>
            <person name="Hibbett D.S."/>
        </authorList>
    </citation>
    <scope>NUCLEOTIDE SEQUENCE [LARGE SCALE GENOMIC DNA]</scope>
    <source>
        <strain evidence="3 4">HHB12029</strain>
    </source>
</reference>
<name>A0A165DN00_EXIGL</name>
<sequence length="227" mass="26293">MPTYEVHYFSYPGRGDLLRMLLEVGGASYTNVFFDWGKTWPAAKETMAFGVMPKLAVVESDGSRKDLFESYAIVGYLAESLDLMPGPSAFERAEALSILSALSELEDKVRPSLWLRTLDERKAGHATYCTETVPKYLKYQERFVRGDWYFGDKLTVADLKLYQLYLWYEDMYSSYNQNPFKVLAADFPKLNKIIATLEKGKAGEYARERRNFGKDRWVAKDWRFGRK</sequence>
<accession>A0A165DN00</accession>
<dbReference type="InParanoid" id="A0A165DN00"/>
<dbReference type="PROSITE" id="PS50404">
    <property type="entry name" value="GST_NTER"/>
    <property type="match status" value="1"/>
</dbReference>
<dbReference type="InterPro" id="IPR036249">
    <property type="entry name" value="Thioredoxin-like_sf"/>
</dbReference>
<proteinExistence type="predicted"/>
<gene>
    <name evidence="3" type="ORF">EXIGLDRAFT_753559</name>
</gene>
<dbReference type="Gene3D" id="1.20.1050.10">
    <property type="match status" value="1"/>
</dbReference>
<dbReference type="SUPFAM" id="SSF52833">
    <property type="entry name" value="Thioredoxin-like"/>
    <property type="match status" value="1"/>
</dbReference>
<dbReference type="STRING" id="1314781.A0A165DN00"/>
<feature type="domain" description="GST C-terminal" evidence="2">
    <location>
        <begin position="88"/>
        <end position="224"/>
    </location>
</feature>
<evidence type="ECO:0000259" key="1">
    <source>
        <dbReference type="PROSITE" id="PS50404"/>
    </source>
</evidence>
<evidence type="ECO:0000259" key="2">
    <source>
        <dbReference type="PROSITE" id="PS50405"/>
    </source>
</evidence>
<dbReference type="AlphaFoldDB" id="A0A165DN00"/>
<dbReference type="OrthoDB" id="3233083at2759"/>
<organism evidence="3 4">
    <name type="scientific">Exidia glandulosa HHB12029</name>
    <dbReference type="NCBI Taxonomy" id="1314781"/>
    <lineage>
        <taxon>Eukaryota</taxon>
        <taxon>Fungi</taxon>
        <taxon>Dikarya</taxon>
        <taxon>Basidiomycota</taxon>
        <taxon>Agaricomycotina</taxon>
        <taxon>Agaricomycetes</taxon>
        <taxon>Auriculariales</taxon>
        <taxon>Exidiaceae</taxon>
        <taxon>Exidia</taxon>
    </lineage>
</organism>
<protein>
    <recommendedName>
        <fullName evidence="5">Glutathione S-transferase</fullName>
    </recommendedName>
</protein>
<dbReference type="Proteomes" id="UP000077266">
    <property type="component" value="Unassembled WGS sequence"/>
</dbReference>
<dbReference type="SUPFAM" id="SSF47616">
    <property type="entry name" value="GST C-terminal domain-like"/>
    <property type="match status" value="1"/>
</dbReference>
<dbReference type="GO" id="GO:0004364">
    <property type="term" value="F:glutathione transferase activity"/>
    <property type="evidence" value="ECO:0007669"/>
    <property type="project" value="TreeGrafter"/>
</dbReference>
<dbReference type="InterPro" id="IPR010987">
    <property type="entry name" value="Glutathione-S-Trfase_C-like"/>
</dbReference>
<evidence type="ECO:0000313" key="3">
    <source>
        <dbReference type="EMBL" id="KZV84950.1"/>
    </source>
</evidence>
<dbReference type="PANTHER" id="PTHR11571:SF150">
    <property type="entry name" value="GLUTATHIONE S-TRANSFERASE"/>
    <property type="match status" value="1"/>
</dbReference>
<dbReference type="Gene3D" id="3.40.30.10">
    <property type="entry name" value="Glutaredoxin"/>
    <property type="match status" value="1"/>
</dbReference>
<dbReference type="SFLD" id="SFLDS00019">
    <property type="entry name" value="Glutathione_Transferase_(cytos"/>
    <property type="match status" value="1"/>
</dbReference>
<evidence type="ECO:0000313" key="4">
    <source>
        <dbReference type="Proteomes" id="UP000077266"/>
    </source>
</evidence>
<dbReference type="InterPro" id="IPR036282">
    <property type="entry name" value="Glutathione-S-Trfase_C_sf"/>
</dbReference>
<evidence type="ECO:0008006" key="5">
    <source>
        <dbReference type="Google" id="ProtNLM"/>
    </source>
</evidence>
<dbReference type="PROSITE" id="PS50405">
    <property type="entry name" value="GST_CTER"/>
    <property type="match status" value="1"/>
</dbReference>
<dbReference type="GO" id="GO:0006749">
    <property type="term" value="P:glutathione metabolic process"/>
    <property type="evidence" value="ECO:0007669"/>
    <property type="project" value="TreeGrafter"/>
</dbReference>
<feature type="domain" description="GST N-terminal" evidence="1">
    <location>
        <begin position="2"/>
        <end position="85"/>
    </location>
</feature>
<dbReference type="InterPro" id="IPR050213">
    <property type="entry name" value="GST_superfamily"/>
</dbReference>
<keyword evidence="4" id="KW-1185">Reference proteome</keyword>
<dbReference type="InterPro" id="IPR004046">
    <property type="entry name" value="GST_C"/>
</dbReference>
<dbReference type="Pfam" id="PF14497">
    <property type="entry name" value="GST_C_3"/>
    <property type="match status" value="1"/>
</dbReference>
<dbReference type="EMBL" id="KV426205">
    <property type="protein sequence ID" value="KZV84950.1"/>
    <property type="molecule type" value="Genomic_DNA"/>
</dbReference>